<dbReference type="AlphaFoldDB" id="A0A0E3SGH3"/>
<proteinExistence type="predicted"/>
<gene>
    <name evidence="1" type="ORF">MSHOH_3738</name>
</gene>
<dbReference type="KEGG" id="mhor:MSHOH_3738"/>
<organism evidence="1 2">
    <name type="scientific">Methanosarcina horonobensis HB-1 = JCM 15518</name>
    <dbReference type="NCBI Taxonomy" id="1434110"/>
    <lineage>
        <taxon>Archaea</taxon>
        <taxon>Methanobacteriati</taxon>
        <taxon>Methanobacteriota</taxon>
        <taxon>Stenosarchaea group</taxon>
        <taxon>Methanomicrobia</taxon>
        <taxon>Methanosarcinales</taxon>
        <taxon>Methanosarcinaceae</taxon>
        <taxon>Methanosarcina</taxon>
    </lineage>
</organism>
<accession>A0A0E3SGH3</accession>
<dbReference type="Proteomes" id="UP000033101">
    <property type="component" value="Chromosome"/>
</dbReference>
<evidence type="ECO:0000313" key="1">
    <source>
        <dbReference type="EMBL" id="AKB80221.1"/>
    </source>
</evidence>
<name>A0A0E3SGH3_9EURY</name>
<dbReference type="EMBL" id="CP009516">
    <property type="protein sequence ID" value="AKB80221.1"/>
    <property type="molecule type" value="Genomic_DNA"/>
</dbReference>
<evidence type="ECO:0000313" key="2">
    <source>
        <dbReference type="Proteomes" id="UP000033101"/>
    </source>
</evidence>
<dbReference type="HOGENOM" id="CLU_2678941_0_0_2"/>
<protein>
    <submittedName>
        <fullName evidence="1">Uncharacterized protein</fullName>
    </submittedName>
</protein>
<reference evidence="1 2" key="1">
    <citation type="submission" date="2014-07" db="EMBL/GenBank/DDBJ databases">
        <title>Methanogenic archaea and the global carbon cycle.</title>
        <authorList>
            <person name="Henriksen J.R."/>
            <person name="Luke J."/>
            <person name="Reinhart S."/>
            <person name="Benedict M.N."/>
            <person name="Youngblut N.D."/>
            <person name="Metcalf M.E."/>
            <person name="Whitaker R.J."/>
            <person name="Metcalf W.W."/>
        </authorList>
    </citation>
    <scope>NUCLEOTIDE SEQUENCE [LARGE SCALE GENOMIC DNA]</scope>
    <source>
        <strain evidence="1 2">HB-1</strain>
    </source>
</reference>
<dbReference type="PATRIC" id="fig|1434110.4.peg.4779"/>
<keyword evidence="2" id="KW-1185">Reference proteome</keyword>
<sequence>MLIKIHSEKLKLSKKTNIDKFKCSIAILKTNKSETSWYLCCLILYRVRETSLNADADEESRSYITRSKGKRYLK</sequence>